<dbReference type="EMBL" id="JAMYPJ010000061">
    <property type="protein sequence ID" value="MER8936977.1"/>
    <property type="molecule type" value="Genomic_DNA"/>
</dbReference>
<name>A0ABV1YPY8_9HYPH</name>
<accession>A0ABV1YPY8</accession>
<dbReference type="Proteomes" id="UP001464387">
    <property type="component" value="Unassembled WGS sequence"/>
</dbReference>
<comment type="caution">
    <text evidence="1">The sequence shown here is derived from an EMBL/GenBank/DDBJ whole genome shotgun (WGS) entry which is preliminary data.</text>
</comment>
<evidence type="ECO:0000313" key="1">
    <source>
        <dbReference type="EMBL" id="MER8936977.1"/>
    </source>
</evidence>
<dbReference type="RefSeq" id="WP_352570272.1">
    <property type="nucleotide sequence ID" value="NZ_JAMYMY010000010.1"/>
</dbReference>
<keyword evidence="2" id="KW-1185">Reference proteome</keyword>
<organism evidence="1 2">
    <name type="scientific">Mesorhizobium opportunistum</name>
    <dbReference type="NCBI Taxonomy" id="593909"/>
    <lineage>
        <taxon>Bacteria</taxon>
        <taxon>Pseudomonadati</taxon>
        <taxon>Pseudomonadota</taxon>
        <taxon>Alphaproteobacteria</taxon>
        <taxon>Hyphomicrobiales</taxon>
        <taxon>Phyllobacteriaceae</taxon>
        <taxon>Mesorhizobium</taxon>
    </lineage>
</organism>
<proteinExistence type="predicted"/>
<gene>
    <name evidence="1" type="ORF">NKI33_29010</name>
</gene>
<protein>
    <submittedName>
        <fullName evidence="1">Uncharacterized protein</fullName>
    </submittedName>
</protein>
<reference evidence="1 2" key="1">
    <citation type="journal article" date="2024" name="Proc. Natl. Acad. Sci. U.S.A.">
        <title>The evolutionary genomics of adaptation to stress in wild rhizobium bacteria.</title>
        <authorList>
            <person name="Kehlet-Delgado H."/>
            <person name="Montoya A.P."/>
            <person name="Jensen K.T."/>
            <person name="Wendlandt C.E."/>
            <person name="Dexheimer C."/>
            <person name="Roberts M."/>
            <person name="Torres Martinez L."/>
            <person name="Friesen M.L."/>
            <person name="Griffitts J.S."/>
            <person name="Porter S.S."/>
        </authorList>
    </citation>
    <scope>NUCLEOTIDE SEQUENCE [LARGE SCALE GENOMIC DNA]</scope>
    <source>
        <strain evidence="1 2">M0729</strain>
    </source>
</reference>
<sequence length="64" mass="6918">MTRDFPAGGTVANSHIGNQGRDTLRVKIKGGDGVIAFINRDDLEPCLNEGLLDVQQDEALTLHN</sequence>
<evidence type="ECO:0000313" key="2">
    <source>
        <dbReference type="Proteomes" id="UP001464387"/>
    </source>
</evidence>